<keyword evidence="4" id="KW-1185">Reference proteome</keyword>
<dbReference type="Proteomes" id="UP001629214">
    <property type="component" value="Unassembled WGS sequence"/>
</dbReference>
<protein>
    <submittedName>
        <fullName evidence="3">Amino acid racemase</fullName>
        <ecNumber evidence="3">5.1.1.-</ecNumber>
    </submittedName>
</protein>
<dbReference type="InterPro" id="IPR004380">
    <property type="entry name" value="Asp_race"/>
</dbReference>
<dbReference type="RefSeq" id="WP_408165185.1">
    <property type="nucleotide sequence ID" value="NZ_JAQQFR010000001.1"/>
</dbReference>
<accession>A0ABW8Z271</accession>
<dbReference type="Gene3D" id="3.40.50.1860">
    <property type="match status" value="4"/>
</dbReference>
<dbReference type="PANTHER" id="PTHR21198:SF7">
    <property type="entry name" value="ASPARTATE-GLUTAMATE RACEMASE FAMILY"/>
    <property type="match status" value="1"/>
</dbReference>
<comment type="caution">
    <text evidence="3">The sequence shown here is derived from an EMBL/GenBank/DDBJ whole genome shotgun (WGS) entry which is preliminary data.</text>
</comment>
<organism evidence="3 4">
    <name type="scientific">Herbaspirillum rhizosphaerae</name>
    <dbReference type="NCBI Taxonomy" id="346179"/>
    <lineage>
        <taxon>Bacteria</taxon>
        <taxon>Pseudomonadati</taxon>
        <taxon>Pseudomonadota</taxon>
        <taxon>Betaproteobacteria</taxon>
        <taxon>Burkholderiales</taxon>
        <taxon>Oxalobacteraceae</taxon>
        <taxon>Herbaspirillum</taxon>
    </lineage>
</organism>
<evidence type="ECO:0000256" key="2">
    <source>
        <dbReference type="ARBA" id="ARBA00023235"/>
    </source>
</evidence>
<name>A0ABW8Z271_9BURK</name>
<proteinExistence type="inferred from homology"/>
<evidence type="ECO:0000313" key="4">
    <source>
        <dbReference type="Proteomes" id="UP001629214"/>
    </source>
</evidence>
<comment type="similarity">
    <text evidence="1">Belongs to the aspartate/glutamate racemases family.</text>
</comment>
<dbReference type="PROSITE" id="PS00924">
    <property type="entry name" value="ASP_GLU_RACEMASE_2"/>
    <property type="match status" value="1"/>
</dbReference>
<dbReference type="NCBIfam" id="TIGR00035">
    <property type="entry name" value="asp_race"/>
    <property type="match status" value="1"/>
</dbReference>
<dbReference type="GO" id="GO:0016853">
    <property type="term" value="F:isomerase activity"/>
    <property type="evidence" value="ECO:0007669"/>
    <property type="project" value="UniProtKB-KW"/>
</dbReference>
<dbReference type="SUPFAM" id="SSF53681">
    <property type="entry name" value="Aspartate/glutamate racemase"/>
    <property type="match status" value="4"/>
</dbReference>
<reference evidence="3 4" key="1">
    <citation type="journal article" date="2024" name="Chem. Sci.">
        <title>Discovery of megapolipeptins by genome mining of a Burkholderiales bacteria collection.</title>
        <authorList>
            <person name="Paulo B.S."/>
            <person name="Recchia M.J.J."/>
            <person name="Lee S."/>
            <person name="Fergusson C.H."/>
            <person name="Romanowski S.B."/>
            <person name="Hernandez A."/>
            <person name="Krull N."/>
            <person name="Liu D.Y."/>
            <person name="Cavanagh H."/>
            <person name="Bos A."/>
            <person name="Gray C.A."/>
            <person name="Murphy B.T."/>
            <person name="Linington R.G."/>
            <person name="Eustaquio A.S."/>
        </authorList>
    </citation>
    <scope>NUCLEOTIDE SEQUENCE [LARGE SCALE GENOMIC DNA]</scope>
    <source>
        <strain evidence="3 4">RL21-008-BIB-B</strain>
    </source>
</reference>
<dbReference type="EMBL" id="JAQQFR010000001">
    <property type="protein sequence ID" value="MFL9877146.1"/>
    <property type="molecule type" value="Genomic_DNA"/>
</dbReference>
<keyword evidence="2 3" id="KW-0413">Isomerase</keyword>
<dbReference type="PROSITE" id="PS00923">
    <property type="entry name" value="ASP_GLU_RACEMASE_1"/>
    <property type="match status" value="1"/>
</dbReference>
<evidence type="ECO:0000313" key="3">
    <source>
        <dbReference type="EMBL" id="MFL9877146.1"/>
    </source>
</evidence>
<gene>
    <name evidence="3" type="ORF">PQR63_02035</name>
</gene>
<dbReference type="InterPro" id="IPR015942">
    <property type="entry name" value="Asp/Glu/hydantoin_racemase"/>
</dbReference>
<dbReference type="InterPro" id="IPR033134">
    <property type="entry name" value="Asp/Glu_racemase_AS_2"/>
</dbReference>
<dbReference type="InterPro" id="IPR018187">
    <property type="entry name" value="Asp/Glu_racemase_AS_1"/>
</dbReference>
<sequence>MKVEQIQRAMSVGVIGGLGAIGSADLYAKMTKVAAKAGPSERIKVQFGQQAFDDIDMAGAENAQTNARKLYVFDMLREFEQRKSNAVLLPCFISHTFLDEVQAEISIPVIDMVAAIRHHLAQRLPKLQKIGILTSSYVRKKGLFEKYFCGAHVQPDVQLLYPAAAIQHACLMRAVYGTTGIKNGYLDGESIDLLYRACRDLLDQGAQVIVPGMTEISTVAEALSARGIPIIDTNQIYAESALSFKAEQVGRSFKIGVVGGVGPAATVDFIEKVIKNTPATRDQDHIKLVVEHNPKIPDRTENLIAEGADPTVAIYAACKRLENDNADMIAIPCNTAHAFVERIQAYLSIPIVNMLSETVNYIEKRHGDKTCIGLLATSGTIASRVYQQTLDQNSARSNGHNKFSMIVPDADHQAIVMDVIYGAQGVKAGFVNDEVRAKLKRAITYLVANGADVIVLGCTELPLLIAQDEKFDVGGKKVPVLDPTEILARKCVALASPIARKAA</sequence>
<dbReference type="InterPro" id="IPR001920">
    <property type="entry name" value="Asp/Glu_race"/>
</dbReference>
<dbReference type="EC" id="5.1.1.-" evidence="3"/>
<evidence type="ECO:0000256" key="1">
    <source>
        <dbReference type="ARBA" id="ARBA00007847"/>
    </source>
</evidence>
<dbReference type="Pfam" id="PF01177">
    <property type="entry name" value="Asp_Glu_race"/>
    <property type="match status" value="2"/>
</dbReference>
<dbReference type="PANTHER" id="PTHR21198">
    <property type="entry name" value="GLUTAMATE RACEMASE"/>
    <property type="match status" value="1"/>
</dbReference>